<accession>A0ABW2J4R7</accession>
<comment type="caution">
    <text evidence="1">The sequence shown here is derived from an EMBL/GenBank/DDBJ whole genome shotgun (WGS) entry which is preliminary data.</text>
</comment>
<sequence>MNKLRKALRGITSARRKAMVAYYPIAEAKARGLWPAPIATLICAKRRHEKAAEESAAFS</sequence>
<gene>
    <name evidence="1" type="ORF">ACFQO0_06635</name>
</gene>
<dbReference type="EMBL" id="JBHTCC010000001">
    <property type="protein sequence ID" value="MFC7298108.1"/>
    <property type="molecule type" value="Genomic_DNA"/>
</dbReference>
<evidence type="ECO:0000313" key="1">
    <source>
        <dbReference type="EMBL" id="MFC7298108.1"/>
    </source>
</evidence>
<proteinExistence type="predicted"/>
<dbReference type="RefSeq" id="WP_382233229.1">
    <property type="nucleotide sequence ID" value="NZ_JBHTCC010000001.1"/>
</dbReference>
<evidence type="ECO:0000313" key="2">
    <source>
        <dbReference type="Proteomes" id="UP001596379"/>
    </source>
</evidence>
<reference evidence="2" key="1">
    <citation type="journal article" date="2019" name="Int. J. Syst. Evol. Microbiol.">
        <title>The Global Catalogue of Microorganisms (GCM) 10K type strain sequencing project: providing services to taxonomists for standard genome sequencing and annotation.</title>
        <authorList>
            <consortium name="The Broad Institute Genomics Platform"/>
            <consortium name="The Broad Institute Genome Sequencing Center for Infectious Disease"/>
            <person name="Wu L."/>
            <person name="Ma J."/>
        </authorList>
    </citation>
    <scope>NUCLEOTIDE SEQUENCE [LARGE SCALE GENOMIC DNA]</scope>
    <source>
        <strain evidence="2">CCUG 36956</strain>
    </source>
</reference>
<dbReference type="Proteomes" id="UP001596379">
    <property type="component" value="Unassembled WGS sequence"/>
</dbReference>
<protein>
    <submittedName>
        <fullName evidence="1">Uncharacterized protein</fullName>
    </submittedName>
</protein>
<keyword evidence="2" id="KW-1185">Reference proteome</keyword>
<organism evidence="1 2">
    <name type="scientific">Herminiimonas aquatilis</name>
    <dbReference type="NCBI Taxonomy" id="345342"/>
    <lineage>
        <taxon>Bacteria</taxon>
        <taxon>Pseudomonadati</taxon>
        <taxon>Pseudomonadota</taxon>
        <taxon>Betaproteobacteria</taxon>
        <taxon>Burkholderiales</taxon>
        <taxon>Oxalobacteraceae</taxon>
        <taxon>Herminiimonas</taxon>
    </lineage>
</organism>
<name>A0ABW2J4R7_9BURK</name>